<organism evidence="7 8">
    <name type="scientific">Piscinibacterium candidicorallinum</name>
    <dbReference type="NCBI Taxonomy" id="1793872"/>
    <lineage>
        <taxon>Bacteria</taxon>
        <taxon>Pseudomonadati</taxon>
        <taxon>Pseudomonadota</taxon>
        <taxon>Betaproteobacteria</taxon>
        <taxon>Burkholderiales</taxon>
        <taxon>Piscinibacterium</taxon>
    </lineage>
</organism>
<evidence type="ECO:0000256" key="4">
    <source>
        <dbReference type="ARBA" id="ARBA00023136"/>
    </source>
</evidence>
<evidence type="ECO:0000256" key="3">
    <source>
        <dbReference type="ARBA" id="ARBA00022989"/>
    </source>
</evidence>
<keyword evidence="2 5" id="KW-0812">Transmembrane</keyword>
<dbReference type="RefSeq" id="WP_377303931.1">
    <property type="nucleotide sequence ID" value="NZ_CP180191.1"/>
</dbReference>
<feature type="domain" description="Translocation and assembly module TamB C-terminal" evidence="6">
    <location>
        <begin position="1074"/>
        <end position="1424"/>
    </location>
</feature>
<comment type="subcellular location">
    <subcellularLocation>
        <location evidence="1">Membrane</location>
        <topology evidence="1">Single-pass membrane protein</topology>
    </subcellularLocation>
</comment>
<name>A0ABV7H6U5_9BURK</name>
<reference evidence="8" key="1">
    <citation type="journal article" date="2019" name="Int. J. Syst. Evol. Microbiol.">
        <title>The Global Catalogue of Microorganisms (GCM) 10K type strain sequencing project: providing services to taxonomists for standard genome sequencing and annotation.</title>
        <authorList>
            <consortium name="The Broad Institute Genomics Platform"/>
            <consortium name="The Broad Institute Genome Sequencing Center for Infectious Disease"/>
            <person name="Wu L."/>
            <person name="Ma J."/>
        </authorList>
    </citation>
    <scope>NUCLEOTIDE SEQUENCE [LARGE SCALE GENOMIC DNA]</scope>
    <source>
        <strain evidence="8">KCTC 52168</strain>
    </source>
</reference>
<gene>
    <name evidence="7" type="ORF">ACFOEN_11200</name>
</gene>
<dbReference type="Proteomes" id="UP001595556">
    <property type="component" value="Unassembled WGS sequence"/>
</dbReference>
<keyword evidence="4 5" id="KW-0472">Membrane</keyword>
<evidence type="ECO:0000259" key="6">
    <source>
        <dbReference type="Pfam" id="PF04357"/>
    </source>
</evidence>
<keyword evidence="3 5" id="KW-1133">Transmembrane helix</keyword>
<evidence type="ECO:0000313" key="7">
    <source>
        <dbReference type="EMBL" id="MFC3148210.1"/>
    </source>
</evidence>
<comment type="caution">
    <text evidence="7">The sequence shown here is derived from an EMBL/GenBank/DDBJ whole genome shotgun (WGS) entry which is preliminary data.</text>
</comment>
<feature type="transmembrane region" description="Helical" evidence="5">
    <location>
        <begin position="27"/>
        <end position="50"/>
    </location>
</feature>
<evidence type="ECO:0000256" key="5">
    <source>
        <dbReference type="SAM" id="Phobius"/>
    </source>
</evidence>
<proteinExistence type="predicted"/>
<keyword evidence="8" id="KW-1185">Reference proteome</keyword>
<dbReference type="InterPro" id="IPR007452">
    <property type="entry name" value="TamB_C"/>
</dbReference>
<evidence type="ECO:0000313" key="8">
    <source>
        <dbReference type="Proteomes" id="UP001595556"/>
    </source>
</evidence>
<dbReference type="EMBL" id="JBHRTI010000004">
    <property type="protein sequence ID" value="MFC3148210.1"/>
    <property type="molecule type" value="Genomic_DNA"/>
</dbReference>
<accession>A0ABV7H6U5</accession>
<evidence type="ECO:0000256" key="1">
    <source>
        <dbReference type="ARBA" id="ARBA00004167"/>
    </source>
</evidence>
<evidence type="ECO:0000256" key="2">
    <source>
        <dbReference type="ARBA" id="ARBA00022692"/>
    </source>
</evidence>
<dbReference type="PANTHER" id="PTHR36985:SF1">
    <property type="entry name" value="TRANSLOCATION AND ASSEMBLY MODULE SUBUNIT TAMB"/>
    <property type="match status" value="1"/>
</dbReference>
<dbReference type="PANTHER" id="PTHR36985">
    <property type="entry name" value="TRANSLOCATION AND ASSEMBLY MODULE SUBUNIT TAMB"/>
    <property type="match status" value="1"/>
</dbReference>
<protein>
    <submittedName>
        <fullName evidence="7">Translocation/assembly module TamB domain-containing protein</fullName>
    </submittedName>
</protein>
<dbReference type="Pfam" id="PF04357">
    <property type="entry name" value="TamB"/>
    <property type="match status" value="1"/>
</dbReference>
<sequence length="1426" mass="151490">MSLPSDPTAQSEPATAPARRAHRGRNLLLAAAFAVLFTLVGLPLAVWATLSSDAGTRWLLGQIPGVRFEGTQGSVLGDRFEAARIVIGLPTPTQPARALTLEAVRIENARVAHWAWSLDHWAMHVGAIDIGRIVLPEAAQPATPLAAPQDLRLPLAIRIDQARVGEITGGALGARPLRGVEAAAQLVAQRDQQHQIELSALQWDQLRATAMLSQPADPARPLQLSAQARPTESAPAFAQGWNLRVQAVGPLRQLAMQAQLDGGAQALSADARVQPFATMPLEHLDARLRAVNLASIDSALPRTALTGTLAVDLKPAAQRSDGQTPSGTTAPTPLQLKADLQNAAPARWDAGGLPVRALALDAQGDTGGLDWELTRAELRLGSAAANGAGDGGRINLSGKLAPAQLKLNAQLQSLRPALLDARAPDAVLTGPVDLTLDQPYAPQKMRGNVQARLEGNLRTLSGPPMRLAVQAEGSRQTIALRSLEARAGDALLAASGTWARAERGREQLQAQLNLDRFDPRLWWPGWSGAAANAVTRLNGELRAELNWPEASALPALLAGLRGEASLRLKDSVLLGLPAQAEVKLAPAADATPLQAELQLAGTQLSVRGQVPATLSSSAASGKTLNWRGFTAEGSLRAAELARLQPLVDALGLRELLPEGGTRTIAGQLNGEFRTEVSAQGRLQLAGQAQAGSLRAGGLAMRDAQARWRLSEALNDPMSVSLTASEVRLGDDTLRSADVQLTGTAAQHSGQLRAQARVDGKHEVTAATSLAGRLSAESGKDRIQDARRWQLTLSELSVRDRPAPAAALLAAQELQLELQRGRSPAERPWSLRALPGRLLALGAPLRWDQLSWEAAAGSAPQRIQTDAQLEPLALVPLLRALQPDFGWAGDLRVRGELRLALDKTLRMQARLERVDGDLRVIDPDSGESAALGLTTLRLDAEARDGQWTLRPEVMGTRTGQLAGQVGLSSDPAALVPPKDAGLSGELRAQVADMGVWGSFLPPGWRVGGELRGVIGLGGALNNPQLSGSIDGTGLRVRNLLEGINLSDGRARIVLEGAAVRLESFEARGGDPADAKVDGGTVQASGSANLSLQPVAAGRITAQRLRVLNRVDRKLAMSGALEVFFFRRELKVDGKLAVDEALFDVSKGDAPTLPDDVVVRRPQAEAAARAARAEAEAERDAVAGRVLQRREPIRATVAVELNLGNQLRVRGYGVDTRLAGVLNLSAQQGPLRATGVVSAVDGRYAAYGQKLEIDRGAISFVGPLDNPRLDIRALRPDLDVKVGVTVTGTAQNPRVRLFSDPEMPETDKLSWLILGRGSDGLESTDMALLQRAVMALVAAQGGVGEMGSLANFVGLDELSVRGATGDSREAIVTVGKQLSRRWYVGYERSVNAALGTWQIVYRIAQRFTVRARSGQENAIDLIWVLRWQ</sequence>